<gene>
    <name evidence="1" type="ORF">P691DRAFT_802754</name>
</gene>
<dbReference type="EMBL" id="MU151066">
    <property type="protein sequence ID" value="KAF9452897.1"/>
    <property type="molecule type" value="Genomic_DNA"/>
</dbReference>
<organism evidence="1 2">
    <name type="scientific">Macrolepiota fuliginosa MF-IS2</name>
    <dbReference type="NCBI Taxonomy" id="1400762"/>
    <lineage>
        <taxon>Eukaryota</taxon>
        <taxon>Fungi</taxon>
        <taxon>Dikarya</taxon>
        <taxon>Basidiomycota</taxon>
        <taxon>Agaricomycotina</taxon>
        <taxon>Agaricomycetes</taxon>
        <taxon>Agaricomycetidae</taxon>
        <taxon>Agaricales</taxon>
        <taxon>Agaricineae</taxon>
        <taxon>Agaricaceae</taxon>
        <taxon>Macrolepiota</taxon>
    </lineage>
</organism>
<sequence length="288" mass="32183">MENGYVILFQADVIDGAVPTRLQLFHIATGRWIVATIHEDFVLQLEENPGCVFGRVHLKISQSHMIQILDGKHMAFFKLPDPDTPVTRTPYILSEAPTHIVSFPGPLYDLTVLPQSDSRFGLMAMEPDKEKPVIKRLRLLTFDLSGHGPEPVVRELDSVDIGTRHCRLQTIVMSCGSLSSNTFLGVTVMGAEIPGRLASSADSVHRDHRQLFLVAVRISLTERLQADSSDDPRQEPNIRLTVLELPEEIVSSCKGAYLFHFNFLSGMLAVEARTHEGSEARSIVWQYL</sequence>
<name>A0A9P5XK32_9AGAR</name>
<protein>
    <submittedName>
        <fullName evidence="1">Uncharacterized protein</fullName>
    </submittedName>
</protein>
<evidence type="ECO:0000313" key="1">
    <source>
        <dbReference type="EMBL" id="KAF9452897.1"/>
    </source>
</evidence>
<comment type="caution">
    <text evidence="1">The sequence shown here is derived from an EMBL/GenBank/DDBJ whole genome shotgun (WGS) entry which is preliminary data.</text>
</comment>
<dbReference type="AlphaFoldDB" id="A0A9P5XK32"/>
<reference evidence="1" key="1">
    <citation type="submission" date="2020-11" db="EMBL/GenBank/DDBJ databases">
        <authorList>
            <consortium name="DOE Joint Genome Institute"/>
            <person name="Ahrendt S."/>
            <person name="Riley R."/>
            <person name="Andreopoulos W."/>
            <person name="Labutti K."/>
            <person name="Pangilinan J."/>
            <person name="Ruiz-Duenas F.J."/>
            <person name="Barrasa J.M."/>
            <person name="Sanchez-Garcia M."/>
            <person name="Camarero S."/>
            <person name="Miyauchi S."/>
            <person name="Serrano A."/>
            <person name="Linde D."/>
            <person name="Babiker R."/>
            <person name="Drula E."/>
            <person name="Ayuso-Fernandez I."/>
            <person name="Pacheco R."/>
            <person name="Padilla G."/>
            <person name="Ferreira P."/>
            <person name="Barriuso J."/>
            <person name="Kellner H."/>
            <person name="Castanera R."/>
            <person name="Alfaro M."/>
            <person name="Ramirez L."/>
            <person name="Pisabarro A.G."/>
            <person name="Kuo A."/>
            <person name="Tritt A."/>
            <person name="Lipzen A."/>
            <person name="He G."/>
            <person name="Yan M."/>
            <person name="Ng V."/>
            <person name="Cullen D."/>
            <person name="Martin F."/>
            <person name="Rosso M.-N."/>
            <person name="Henrissat B."/>
            <person name="Hibbett D."/>
            <person name="Martinez A.T."/>
            <person name="Grigoriev I.V."/>
        </authorList>
    </citation>
    <scope>NUCLEOTIDE SEQUENCE</scope>
    <source>
        <strain evidence="1">MF-IS2</strain>
    </source>
</reference>
<evidence type="ECO:0000313" key="2">
    <source>
        <dbReference type="Proteomes" id="UP000807342"/>
    </source>
</evidence>
<proteinExistence type="predicted"/>
<accession>A0A9P5XK32</accession>
<dbReference type="Proteomes" id="UP000807342">
    <property type="component" value="Unassembled WGS sequence"/>
</dbReference>
<keyword evidence="2" id="KW-1185">Reference proteome</keyword>